<dbReference type="CDD" id="cd00112">
    <property type="entry name" value="LDLa"/>
    <property type="match status" value="1"/>
</dbReference>
<evidence type="ECO:0000256" key="15">
    <source>
        <dbReference type="ARBA" id="ARBA00022875"/>
    </source>
</evidence>
<evidence type="ECO:0000256" key="18">
    <source>
        <dbReference type="ARBA" id="ARBA00023157"/>
    </source>
</evidence>
<keyword evidence="11" id="KW-0732">Signal</keyword>
<name>A0A8C5R2D8_9ANUR</name>
<dbReference type="InterPro" id="IPR020864">
    <property type="entry name" value="MACPF"/>
</dbReference>
<dbReference type="PROSITE" id="PS50068">
    <property type="entry name" value="LDLRA_2"/>
    <property type="match status" value="1"/>
</dbReference>
<dbReference type="SUPFAM" id="SSF57424">
    <property type="entry name" value="LDL receptor-like module"/>
    <property type="match status" value="1"/>
</dbReference>
<evidence type="ECO:0000256" key="14">
    <source>
        <dbReference type="ARBA" id="ARBA00022859"/>
    </source>
</evidence>
<dbReference type="GO" id="GO:0005579">
    <property type="term" value="C:membrane attack complex"/>
    <property type="evidence" value="ECO:0007669"/>
    <property type="project" value="UniProtKB-KW"/>
</dbReference>
<sequence>MKKYVRIGIPALIYLFCAKNVLEPTIGKALRCISPRSVQVPPQPIDCELSSWSTWSSCDPCQKKMYRYTQLIRPSQFNGDACETIDRQEEPCNTNSPCRNTKRCEGFQCVESGKCITRRLLCNGDDDCGDRSDEKNCKTVRSPCTDDMEQYWAIEMLASGINLFTNDREGAVFDHRYYAGGCSPHYILNTRFRKPYNVENYIPEAKGEYDFKLSEYESYSDYERDFFSAHAKEKSFSIGIKIPSVIDIGFSYNSMKFKKTVERVKKYSHTSSTFIRAQSSLEVAQYKLRSRNLMLHSEFFMRVKQLPMEYVYGEYREIFRDYGTHFITEATLGGTYEYTLILTKELNRGYSLSDVQSCLQAGFTLGGNIYDVWVSVSILSEHKMVEDFLVLVRGGSSEHIATLAHKTFPTPDLMQEWGDAVYYNPEIIKAKVSPLYELMTVADFGAGNILQEHMKRALEEYQRETSSCRCAPCQNNGIPVFKESRCECVCPSGYQGAACEITQRPVPSIDGIWGCWSSWTPCSRREKTRQRVCNNPTPQNGGRVCEGASTEAENC</sequence>
<dbReference type="InterPro" id="IPR036055">
    <property type="entry name" value="LDL_receptor-like_sf"/>
</dbReference>
<keyword evidence="19" id="KW-0179">Complement alternate pathway</keyword>
<dbReference type="Gene3D" id="2.10.25.10">
    <property type="entry name" value="Laminin"/>
    <property type="match status" value="1"/>
</dbReference>
<evidence type="ECO:0000256" key="24">
    <source>
        <dbReference type="ARBA" id="ARBA00093472"/>
    </source>
</evidence>
<dbReference type="PROSITE" id="PS01209">
    <property type="entry name" value="LDLRA_1"/>
    <property type="match status" value="1"/>
</dbReference>
<dbReference type="AlphaFoldDB" id="A0A8C5R2D8"/>
<dbReference type="Gene3D" id="2.20.100.10">
    <property type="entry name" value="Thrombospondin type-1 (TSP1) repeat"/>
    <property type="match status" value="2"/>
</dbReference>
<reference evidence="27" key="1">
    <citation type="submission" date="2025-08" db="UniProtKB">
        <authorList>
            <consortium name="Ensembl"/>
        </authorList>
    </citation>
    <scope>IDENTIFICATION</scope>
</reference>
<reference evidence="27" key="2">
    <citation type="submission" date="2025-09" db="UniProtKB">
        <authorList>
            <consortium name="Ensembl"/>
        </authorList>
    </citation>
    <scope>IDENTIFICATION</scope>
</reference>
<comment type="function">
    <text evidence="23">Component of the membrane attack complex (MAC), a multiprotein complex activated by the complement cascade, which inserts into a target cell membrane and forms a pore, leading to target cell membrane rupture and cell lysis. The MAC is initiated by proteolytic cleavage of C5 into complement C5b in response to the classical, alternative, lectin and GZMK complement pathways. The complement pathways consist in a cascade of proteins that leads to phagocytosis and breakdown of pathogens and signaling that strengthens the adaptive immune system. C8B, together with C8A and C8G, inserts into the target membrane, but does not form pores by itself. During MAC assembly, associates with C5b, C6 and C7 to form the C5b8 intermediate complex that inserts into the target membrane and traverses the bilayer increasing membrane rigidity.</text>
</comment>
<dbReference type="PROSITE" id="PS00022">
    <property type="entry name" value="EGF_1"/>
    <property type="match status" value="1"/>
</dbReference>
<evidence type="ECO:0000256" key="17">
    <source>
        <dbReference type="ARBA" id="ARBA00023136"/>
    </source>
</evidence>
<comment type="subcellular location">
    <subcellularLocation>
        <location evidence="2">Secreted</location>
    </subcellularLocation>
    <subcellularLocation>
        <location evidence="1">Target cell membrane</location>
        <topology evidence="1">Multi-pass membrane protein</topology>
    </subcellularLocation>
</comment>
<dbReference type="PROSITE" id="PS01186">
    <property type="entry name" value="EGF_2"/>
    <property type="match status" value="1"/>
</dbReference>
<keyword evidence="12" id="KW-0677">Repeat</keyword>
<dbReference type="GeneTree" id="ENSGT00940000160247"/>
<dbReference type="PANTHER" id="PTHR45742">
    <property type="entry name" value="COMPLEMENT COMPONENT C6"/>
    <property type="match status" value="1"/>
</dbReference>
<dbReference type="InterPro" id="IPR002172">
    <property type="entry name" value="LDrepeatLR_classA_rpt"/>
</dbReference>
<dbReference type="InterPro" id="IPR036383">
    <property type="entry name" value="TSP1_rpt_sf"/>
</dbReference>
<keyword evidence="14" id="KW-0391">Immunity</keyword>
<dbReference type="GO" id="GO:0044218">
    <property type="term" value="C:other organism cell membrane"/>
    <property type="evidence" value="ECO:0007669"/>
    <property type="project" value="UniProtKB-KW"/>
</dbReference>
<keyword evidence="21" id="KW-1053">Target membrane</keyword>
<evidence type="ECO:0000256" key="20">
    <source>
        <dbReference type="ARBA" id="ARBA00023180"/>
    </source>
</evidence>
<keyword evidence="16" id="KW-0473">Membrane attack complex</keyword>
<feature type="disulfide bond" evidence="25">
    <location>
        <begin position="122"/>
        <end position="137"/>
    </location>
</feature>
<dbReference type="SUPFAM" id="SSF82895">
    <property type="entry name" value="TSP-1 type 1 repeat"/>
    <property type="match status" value="2"/>
</dbReference>
<evidence type="ECO:0000256" key="16">
    <source>
        <dbReference type="ARBA" id="ARBA00023058"/>
    </source>
</evidence>
<dbReference type="Proteomes" id="UP000694569">
    <property type="component" value="Unplaced"/>
</dbReference>
<dbReference type="SUPFAM" id="SSF57196">
    <property type="entry name" value="EGF/Laminin"/>
    <property type="match status" value="1"/>
</dbReference>
<keyword evidence="20" id="KW-0325">Glycoprotein</keyword>
<dbReference type="GO" id="GO:0006957">
    <property type="term" value="P:complement activation, alternative pathway"/>
    <property type="evidence" value="ECO:0007669"/>
    <property type="project" value="UniProtKB-KW"/>
</dbReference>
<evidence type="ECO:0000313" key="27">
    <source>
        <dbReference type="Ensembl" id="ENSLLEP00000044668.1"/>
    </source>
</evidence>
<dbReference type="PANTHER" id="PTHR45742:SF5">
    <property type="entry name" value="COMPLEMENT COMPONENT C8 BETA CHAIN"/>
    <property type="match status" value="1"/>
</dbReference>
<evidence type="ECO:0000256" key="11">
    <source>
        <dbReference type="ARBA" id="ARBA00022729"/>
    </source>
</evidence>
<evidence type="ECO:0000256" key="21">
    <source>
        <dbReference type="ARBA" id="ARBA00023298"/>
    </source>
</evidence>
<dbReference type="PROSITE" id="PS51412">
    <property type="entry name" value="MACPF_2"/>
    <property type="match status" value="1"/>
</dbReference>
<comment type="subunit">
    <text evidence="24">Heterotrimer of 3 chains: alpha (C8A), beta (C8B) and gamma (C8G); the alpha and gamma chains are disulfide bonded. Component of the membrane attack complex (MAC), composed of complement C5b, C6, C7, C8A, C8B, C8G and multiple copies of the pore-forming subunit C9.</text>
</comment>
<dbReference type="InterPro" id="IPR001862">
    <property type="entry name" value="MAC_perforin"/>
</dbReference>
<dbReference type="InterPro" id="IPR000884">
    <property type="entry name" value="TSP1_rpt"/>
</dbReference>
<keyword evidence="9" id="KW-0399">Innate immunity</keyword>
<dbReference type="Pfam" id="PF21195">
    <property type="entry name" value="EGF_C8A_B_C6"/>
    <property type="match status" value="1"/>
</dbReference>
<keyword evidence="5" id="KW-1134">Transmembrane beta strand</keyword>
<evidence type="ECO:0000256" key="6">
    <source>
        <dbReference type="ARBA" id="ARBA00022525"/>
    </source>
</evidence>
<dbReference type="Ensembl" id="ENSLLET00000046456.1">
    <property type="protein sequence ID" value="ENSLLEP00000044668.1"/>
    <property type="gene ID" value="ENSLLEG00000028088.1"/>
</dbReference>
<evidence type="ECO:0000256" key="7">
    <source>
        <dbReference type="ARBA" id="ARBA00022536"/>
    </source>
</evidence>
<dbReference type="PROSITE" id="PS50092">
    <property type="entry name" value="TSP1"/>
    <property type="match status" value="2"/>
</dbReference>
<evidence type="ECO:0000256" key="10">
    <source>
        <dbReference type="ARBA" id="ARBA00022692"/>
    </source>
</evidence>
<evidence type="ECO:0000256" key="5">
    <source>
        <dbReference type="ARBA" id="ARBA00022452"/>
    </source>
</evidence>
<evidence type="ECO:0000313" key="28">
    <source>
        <dbReference type="Proteomes" id="UP000694569"/>
    </source>
</evidence>
<dbReference type="InterPro" id="IPR048831">
    <property type="entry name" value="C8A_B_C6_EGF-like"/>
</dbReference>
<dbReference type="FunFam" id="2.20.100.10:FF:000001">
    <property type="entry name" value="semaphorin-5A isoform X1"/>
    <property type="match status" value="1"/>
</dbReference>
<comment type="caution">
    <text evidence="25">Lacks conserved residue(s) required for the propagation of feature annotation.</text>
</comment>
<dbReference type="GO" id="GO:0031640">
    <property type="term" value="P:killing of cells of another organism"/>
    <property type="evidence" value="ECO:0007669"/>
    <property type="project" value="UniProtKB-KW"/>
</dbReference>
<organism evidence="27 28">
    <name type="scientific">Leptobrachium leishanense</name>
    <name type="common">Leishan spiny toad</name>
    <dbReference type="NCBI Taxonomy" id="445787"/>
    <lineage>
        <taxon>Eukaryota</taxon>
        <taxon>Metazoa</taxon>
        <taxon>Chordata</taxon>
        <taxon>Craniata</taxon>
        <taxon>Vertebrata</taxon>
        <taxon>Euteleostomi</taxon>
        <taxon>Amphibia</taxon>
        <taxon>Batrachia</taxon>
        <taxon>Anura</taxon>
        <taxon>Pelobatoidea</taxon>
        <taxon>Megophryidae</taxon>
        <taxon>Leptobrachium</taxon>
    </lineage>
</organism>
<dbReference type="SMART" id="SM00192">
    <property type="entry name" value="LDLa"/>
    <property type="match status" value="1"/>
</dbReference>
<dbReference type="Pfam" id="PF01823">
    <property type="entry name" value="MACPF"/>
    <property type="match status" value="1"/>
</dbReference>
<keyword evidence="6" id="KW-0964">Secreted</keyword>
<accession>A0A8C5R2D8</accession>
<keyword evidence="28" id="KW-1185">Reference proteome</keyword>
<dbReference type="InterPro" id="IPR000742">
    <property type="entry name" value="EGF"/>
</dbReference>
<dbReference type="Pfam" id="PF00057">
    <property type="entry name" value="Ldl_recept_a"/>
    <property type="match status" value="1"/>
</dbReference>
<evidence type="ECO:0000256" key="1">
    <source>
        <dbReference type="ARBA" id="ARBA00004276"/>
    </source>
</evidence>
<dbReference type="OrthoDB" id="6150863at2759"/>
<keyword evidence="8" id="KW-1052">Target cell membrane</keyword>
<keyword evidence="7" id="KW-0245">EGF-like domain</keyword>
<keyword evidence="17" id="KW-0472">Membrane</keyword>
<evidence type="ECO:0000256" key="19">
    <source>
        <dbReference type="ARBA" id="ARBA00023162"/>
    </source>
</evidence>
<evidence type="ECO:0000256" key="4">
    <source>
        <dbReference type="ARBA" id="ARBA00013949"/>
    </source>
</evidence>
<dbReference type="GO" id="GO:0006958">
    <property type="term" value="P:complement activation, classical pathway"/>
    <property type="evidence" value="ECO:0007669"/>
    <property type="project" value="UniProtKB-KW"/>
</dbReference>
<keyword evidence="10" id="KW-0812">Transmembrane</keyword>
<evidence type="ECO:0000256" key="9">
    <source>
        <dbReference type="ARBA" id="ARBA00022588"/>
    </source>
</evidence>
<feature type="domain" description="MACPF" evidence="26">
    <location>
        <begin position="140"/>
        <end position="469"/>
    </location>
</feature>
<evidence type="ECO:0000256" key="13">
    <source>
        <dbReference type="ARBA" id="ARBA00022852"/>
    </source>
</evidence>
<evidence type="ECO:0000256" key="25">
    <source>
        <dbReference type="PROSITE-ProRule" id="PRU00124"/>
    </source>
</evidence>
<dbReference type="PRINTS" id="PR00764">
    <property type="entry name" value="COMPLEMENTC9"/>
</dbReference>
<keyword evidence="13" id="KW-0204">Cytolysis</keyword>
<dbReference type="SMART" id="SM00457">
    <property type="entry name" value="MACPF"/>
    <property type="match status" value="1"/>
</dbReference>
<evidence type="ECO:0000256" key="2">
    <source>
        <dbReference type="ARBA" id="ARBA00004613"/>
    </source>
</evidence>
<proteinExistence type="inferred from homology"/>
<keyword evidence="15" id="KW-0180">Complement pathway</keyword>
<protein>
    <recommendedName>
        <fullName evidence="4">Complement component C8 beta chain</fullName>
    </recommendedName>
    <alternativeName>
        <fullName evidence="22">Complement component 8 subunit beta</fullName>
    </alternativeName>
</protein>
<evidence type="ECO:0000256" key="23">
    <source>
        <dbReference type="ARBA" id="ARBA00093292"/>
    </source>
</evidence>
<keyword evidence="18 25" id="KW-1015">Disulfide bond</keyword>
<dbReference type="Gene3D" id="4.10.400.10">
    <property type="entry name" value="Low-density Lipoprotein Receptor"/>
    <property type="match status" value="1"/>
</dbReference>
<dbReference type="PROSITE" id="PS00279">
    <property type="entry name" value="MACPF_1"/>
    <property type="match status" value="1"/>
</dbReference>
<dbReference type="InterPro" id="IPR023415">
    <property type="entry name" value="LDLR_class-A_CS"/>
</dbReference>
<evidence type="ECO:0000256" key="12">
    <source>
        <dbReference type="ARBA" id="ARBA00022737"/>
    </source>
</evidence>
<evidence type="ECO:0000256" key="8">
    <source>
        <dbReference type="ARBA" id="ARBA00022537"/>
    </source>
</evidence>
<dbReference type="InterPro" id="IPR020863">
    <property type="entry name" value="MACPF_CS"/>
</dbReference>
<evidence type="ECO:0000256" key="3">
    <source>
        <dbReference type="ARBA" id="ARBA00009214"/>
    </source>
</evidence>
<gene>
    <name evidence="27" type="primary">C8B</name>
</gene>
<comment type="similarity">
    <text evidence="3">Belongs to the complement C6/C7/C8/C9 family.</text>
</comment>
<dbReference type="SMART" id="SM00209">
    <property type="entry name" value="TSP1"/>
    <property type="match status" value="2"/>
</dbReference>
<evidence type="ECO:0000259" key="26">
    <source>
        <dbReference type="PROSITE" id="PS51412"/>
    </source>
</evidence>
<dbReference type="GO" id="GO:0005576">
    <property type="term" value="C:extracellular region"/>
    <property type="evidence" value="ECO:0007669"/>
    <property type="project" value="UniProtKB-SubCell"/>
</dbReference>
<evidence type="ECO:0000256" key="22">
    <source>
        <dbReference type="ARBA" id="ARBA00031383"/>
    </source>
</evidence>